<accession>A0A5B8C892</accession>
<feature type="compositionally biased region" description="Basic and acidic residues" evidence="1">
    <location>
        <begin position="490"/>
        <end position="503"/>
    </location>
</feature>
<evidence type="ECO:0000313" key="2">
    <source>
        <dbReference type="EMBL" id="QDC26260.1"/>
    </source>
</evidence>
<sequence>MSTVMQKAITPQMSAAYLERGLDRVAGFVLPAAAASAVTTAAALFELHGLGFPGSPFSPDRPIDILHLPVSPTATLLPATGGTDAASRQANGGKFLDRPPFTGTGFATTGEVVAPLSWLEHTRISPGARLWRFDPGAAEPELVGTYHGVAFGWQNHLAGDELHALPPSKFVGHVAKLELGAFAADVKTDDDGGPTVVTLVTMSEQAEQHGFTRTKAGTWAKQVLAADVELFEIHAGARWHGIPVRIVDQGPAPDGQQMCRITSLAHDADVAERLLMDKVDAGVYETTAPLADLDDVVYAQRVPKAWAKEGQLSQARAAAPGAAGATAATGAAATAGVGGAAATAGAAGAGTGTGTGTGTDATARPQTAARGPASKHSATLQLIALGLARVAPTGWTRVRVLCRMVGSRGEILAAATNPEGKELMLPGLPEDVTAAMSQLRHAGYEQGRGTWYTAMVTLVPDGTLTLNVDYTNEPRWSGQSGPLDPVEFAEDAKRYPRDAEHTPEWLQARLAEAGAAE</sequence>
<dbReference type="SUPFAM" id="SSF160424">
    <property type="entry name" value="BH3703-like"/>
    <property type="match status" value="1"/>
</dbReference>
<dbReference type="KEGG" id="gyu:FE374_18065"/>
<dbReference type="Proteomes" id="UP000314616">
    <property type="component" value="Chromosome"/>
</dbReference>
<feature type="compositionally biased region" description="Gly residues" evidence="1">
    <location>
        <begin position="347"/>
        <end position="357"/>
    </location>
</feature>
<dbReference type="RefSeq" id="WP_139930826.1">
    <property type="nucleotide sequence ID" value="NZ_CP040915.1"/>
</dbReference>
<dbReference type="EMBL" id="CP040915">
    <property type="protein sequence ID" value="QDC26260.1"/>
    <property type="molecule type" value="Genomic_DNA"/>
</dbReference>
<dbReference type="AlphaFoldDB" id="A0A5B8C892"/>
<reference evidence="2 3" key="1">
    <citation type="submission" date="2019-05" db="EMBL/GenBank/DDBJ databases">
        <title>Georgenia *** sp. nov., and Georgenia *** sp. nov., isolated from the intestinal contents of plateau pika (Ochotona curzoniae) in the Qinghai-Tibet plateau of China.</title>
        <authorList>
            <person name="Tian Z."/>
        </authorList>
    </citation>
    <scope>NUCLEOTIDE SEQUENCE [LARGE SCALE GENOMIC DNA]</scope>
    <source>
        <strain evidence="2 3">Z443</strain>
    </source>
</reference>
<evidence type="ECO:0000256" key="1">
    <source>
        <dbReference type="SAM" id="MobiDB-lite"/>
    </source>
</evidence>
<dbReference type="OrthoDB" id="3748032at2"/>
<feature type="region of interest" description="Disordered" evidence="1">
    <location>
        <begin position="473"/>
        <end position="503"/>
    </location>
</feature>
<evidence type="ECO:0000313" key="3">
    <source>
        <dbReference type="Proteomes" id="UP000314616"/>
    </source>
</evidence>
<protein>
    <submittedName>
        <fullName evidence="2">Uncharacterized protein</fullName>
    </submittedName>
</protein>
<organism evidence="2 3">
    <name type="scientific">Georgenia yuyongxinii</name>
    <dbReference type="NCBI Taxonomy" id="2589797"/>
    <lineage>
        <taxon>Bacteria</taxon>
        <taxon>Bacillati</taxon>
        <taxon>Actinomycetota</taxon>
        <taxon>Actinomycetes</taxon>
        <taxon>Micrococcales</taxon>
        <taxon>Bogoriellaceae</taxon>
        <taxon>Georgenia</taxon>
    </lineage>
</organism>
<proteinExistence type="predicted"/>
<dbReference type="InterPro" id="IPR036170">
    <property type="entry name" value="YezG-like_sf"/>
</dbReference>
<gene>
    <name evidence="2" type="ORF">FE374_18065</name>
</gene>
<name>A0A5B8C892_9MICO</name>
<feature type="region of interest" description="Disordered" evidence="1">
    <location>
        <begin position="343"/>
        <end position="374"/>
    </location>
</feature>